<keyword evidence="2" id="KW-1185">Reference proteome</keyword>
<protein>
    <submittedName>
        <fullName evidence="1">Glucose dehydrogenase</fullName>
    </submittedName>
</protein>
<evidence type="ECO:0000313" key="1">
    <source>
        <dbReference type="EMBL" id="KAJ5275185.1"/>
    </source>
</evidence>
<proteinExistence type="predicted"/>
<evidence type="ECO:0000313" key="2">
    <source>
        <dbReference type="Proteomes" id="UP001220256"/>
    </source>
</evidence>
<comment type="caution">
    <text evidence="1">The sequence shown here is derived from an EMBL/GenBank/DDBJ whole genome shotgun (WGS) entry which is preliminary data.</text>
</comment>
<sequence>MGKMVAPDFCVHRVHNPRVQDASILPVGINGYRFGCASLRLRIQSHIQLQFKRLITKLNVVLSNMFH</sequence>
<reference evidence="1 2" key="1">
    <citation type="journal article" date="2023" name="IMA Fungus">
        <title>Comparative genomic study of the Penicillium genus elucidates a diverse pangenome and 15 lateral gene transfer events.</title>
        <authorList>
            <person name="Petersen C."/>
            <person name="Sorensen T."/>
            <person name="Nielsen M.R."/>
            <person name="Sondergaard T.E."/>
            <person name="Sorensen J.L."/>
            <person name="Fitzpatrick D.A."/>
            <person name="Frisvad J.C."/>
            <person name="Nielsen K.L."/>
        </authorList>
    </citation>
    <scope>NUCLEOTIDE SEQUENCE [LARGE SCALE GENOMIC DNA]</scope>
    <source>
        <strain evidence="1 2">IBT 3361</strain>
    </source>
</reference>
<dbReference type="EMBL" id="JAPVEB010000002">
    <property type="protein sequence ID" value="KAJ5275185.1"/>
    <property type="molecule type" value="Genomic_DNA"/>
</dbReference>
<accession>A0ABQ8WRD3</accession>
<gene>
    <name evidence="1" type="ORF">N7505_003730</name>
</gene>
<dbReference type="Proteomes" id="UP001220256">
    <property type="component" value="Unassembled WGS sequence"/>
</dbReference>
<name>A0ABQ8WRD3_PENCH</name>
<organism evidence="1 2">
    <name type="scientific">Penicillium chrysogenum</name>
    <name type="common">Penicillium notatum</name>
    <dbReference type="NCBI Taxonomy" id="5076"/>
    <lineage>
        <taxon>Eukaryota</taxon>
        <taxon>Fungi</taxon>
        <taxon>Dikarya</taxon>
        <taxon>Ascomycota</taxon>
        <taxon>Pezizomycotina</taxon>
        <taxon>Eurotiomycetes</taxon>
        <taxon>Eurotiomycetidae</taxon>
        <taxon>Eurotiales</taxon>
        <taxon>Aspergillaceae</taxon>
        <taxon>Penicillium</taxon>
        <taxon>Penicillium chrysogenum species complex</taxon>
    </lineage>
</organism>